<feature type="transmembrane region" description="Helical" evidence="1">
    <location>
        <begin position="123"/>
        <end position="140"/>
    </location>
</feature>
<dbReference type="RefSeq" id="WP_101396435.1">
    <property type="nucleotide sequence ID" value="NZ_PJNE01000001.1"/>
</dbReference>
<gene>
    <name evidence="2" type="ORF">ATL31_2892</name>
</gene>
<evidence type="ECO:0000256" key="1">
    <source>
        <dbReference type="SAM" id="Phobius"/>
    </source>
</evidence>
<accession>A0A2N3YME9</accession>
<proteinExistence type="predicted"/>
<feature type="transmembrane region" description="Helical" evidence="1">
    <location>
        <begin position="46"/>
        <end position="69"/>
    </location>
</feature>
<sequence length="173" mass="17326">MIPATLWRRLARGTVVASDVLVLLVAMAELPGALKIAGPLLAGATVWALLAPASWGALVLLALQALVLATSRTVPASVTDWSLAALGATLLLVTHLALSLLAAWPPGAMLPRSTAARWARQTGVLAALGGGCAALGLLASRTPVGWGPWVGAVALLAVAGTAALLRAAAGRRA</sequence>
<dbReference type="Proteomes" id="UP000233781">
    <property type="component" value="Unassembled WGS sequence"/>
</dbReference>
<evidence type="ECO:0000313" key="3">
    <source>
        <dbReference type="Proteomes" id="UP000233781"/>
    </source>
</evidence>
<comment type="caution">
    <text evidence="2">The sequence shown here is derived from an EMBL/GenBank/DDBJ whole genome shotgun (WGS) entry which is preliminary data.</text>
</comment>
<organism evidence="2 3">
    <name type="scientific">Phycicoccus duodecadis</name>
    <dbReference type="NCBI Taxonomy" id="173053"/>
    <lineage>
        <taxon>Bacteria</taxon>
        <taxon>Bacillati</taxon>
        <taxon>Actinomycetota</taxon>
        <taxon>Actinomycetes</taxon>
        <taxon>Micrococcales</taxon>
        <taxon>Intrasporangiaceae</taxon>
        <taxon>Phycicoccus</taxon>
    </lineage>
</organism>
<feature type="transmembrane region" description="Helical" evidence="1">
    <location>
        <begin position="15"/>
        <end position="34"/>
    </location>
</feature>
<dbReference type="EMBL" id="PJNE01000001">
    <property type="protein sequence ID" value="PKW28037.1"/>
    <property type="molecule type" value="Genomic_DNA"/>
</dbReference>
<name>A0A2N3YME9_9MICO</name>
<feature type="transmembrane region" description="Helical" evidence="1">
    <location>
        <begin position="81"/>
        <end position="102"/>
    </location>
</feature>
<dbReference type="AlphaFoldDB" id="A0A2N3YME9"/>
<protein>
    <submittedName>
        <fullName evidence="2">Uncharacterized protein</fullName>
    </submittedName>
</protein>
<reference evidence="2 3" key="1">
    <citation type="submission" date="2017-12" db="EMBL/GenBank/DDBJ databases">
        <title>Sequencing the genomes of 1000 Actinobacteria strains.</title>
        <authorList>
            <person name="Klenk H.-P."/>
        </authorList>
    </citation>
    <scope>NUCLEOTIDE SEQUENCE [LARGE SCALE GENOMIC DNA]</scope>
    <source>
        <strain evidence="2 3">DSM 12806</strain>
    </source>
</reference>
<keyword evidence="1" id="KW-0472">Membrane</keyword>
<feature type="transmembrane region" description="Helical" evidence="1">
    <location>
        <begin position="146"/>
        <end position="165"/>
    </location>
</feature>
<keyword evidence="1" id="KW-0812">Transmembrane</keyword>
<evidence type="ECO:0000313" key="2">
    <source>
        <dbReference type="EMBL" id="PKW28037.1"/>
    </source>
</evidence>
<keyword evidence="1" id="KW-1133">Transmembrane helix</keyword>
<keyword evidence="3" id="KW-1185">Reference proteome</keyword>